<proteinExistence type="predicted"/>
<feature type="region of interest" description="Disordered" evidence="1">
    <location>
        <begin position="1"/>
        <end position="20"/>
    </location>
</feature>
<accession>A0A0A9E4S2</accession>
<protein>
    <submittedName>
        <fullName evidence="2">Uncharacterized protein</fullName>
    </submittedName>
</protein>
<name>A0A0A9E4S2_ARUDO</name>
<sequence length="57" mass="6212">MATVLAMKPPPSSGSTAIQSAGRLCKETVSKPETRILPGHSLTNYHTRNRISQWSCD</sequence>
<reference evidence="2" key="1">
    <citation type="submission" date="2014-09" db="EMBL/GenBank/DDBJ databases">
        <authorList>
            <person name="Magalhaes I.L.F."/>
            <person name="Oliveira U."/>
            <person name="Santos F.R."/>
            <person name="Vidigal T.H.D.A."/>
            <person name="Brescovit A.D."/>
            <person name="Santos A.J."/>
        </authorList>
    </citation>
    <scope>NUCLEOTIDE SEQUENCE</scope>
    <source>
        <tissue evidence="2">Shoot tissue taken approximately 20 cm above the soil surface</tissue>
    </source>
</reference>
<reference evidence="2" key="2">
    <citation type="journal article" date="2015" name="Data Brief">
        <title>Shoot transcriptome of the giant reed, Arundo donax.</title>
        <authorList>
            <person name="Barrero R.A."/>
            <person name="Guerrero F.D."/>
            <person name="Moolhuijzen P."/>
            <person name="Goolsby J.A."/>
            <person name="Tidwell J."/>
            <person name="Bellgard S.E."/>
            <person name="Bellgard M.I."/>
        </authorList>
    </citation>
    <scope>NUCLEOTIDE SEQUENCE</scope>
    <source>
        <tissue evidence="2">Shoot tissue taken approximately 20 cm above the soil surface</tissue>
    </source>
</reference>
<organism evidence="2">
    <name type="scientific">Arundo donax</name>
    <name type="common">Giant reed</name>
    <name type="synonym">Donax arundinaceus</name>
    <dbReference type="NCBI Taxonomy" id="35708"/>
    <lineage>
        <taxon>Eukaryota</taxon>
        <taxon>Viridiplantae</taxon>
        <taxon>Streptophyta</taxon>
        <taxon>Embryophyta</taxon>
        <taxon>Tracheophyta</taxon>
        <taxon>Spermatophyta</taxon>
        <taxon>Magnoliopsida</taxon>
        <taxon>Liliopsida</taxon>
        <taxon>Poales</taxon>
        <taxon>Poaceae</taxon>
        <taxon>PACMAD clade</taxon>
        <taxon>Arundinoideae</taxon>
        <taxon>Arundineae</taxon>
        <taxon>Arundo</taxon>
    </lineage>
</organism>
<dbReference type="EMBL" id="GBRH01202126">
    <property type="protein sequence ID" value="JAD95769.1"/>
    <property type="molecule type" value="Transcribed_RNA"/>
</dbReference>
<evidence type="ECO:0000256" key="1">
    <source>
        <dbReference type="SAM" id="MobiDB-lite"/>
    </source>
</evidence>
<evidence type="ECO:0000313" key="2">
    <source>
        <dbReference type="EMBL" id="JAD95769.1"/>
    </source>
</evidence>
<dbReference type="AlphaFoldDB" id="A0A0A9E4S2"/>